<proteinExistence type="inferred from homology"/>
<dbReference type="GO" id="GO:0010212">
    <property type="term" value="P:response to ionizing radiation"/>
    <property type="evidence" value="ECO:0007669"/>
    <property type="project" value="UniProtKB-UniRule"/>
</dbReference>
<dbReference type="Proteomes" id="UP000261360">
    <property type="component" value="Unplaced"/>
</dbReference>
<dbReference type="GO" id="GO:0070876">
    <property type="term" value="C:SOSS complex"/>
    <property type="evidence" value="ECO:0007669"/>
    <property type="project" value="UniProtKB-UniRule"/>
</dbReference>
<keyword evidence="6" id="KW-0539">Nucleus</keyword>
<dbReference type="InterPro" id="IPR031821">
    <property type="entry name" value="SOSSC"/>
</dbReference>
<feature type="compositionally biased region" description="Low complexity" evidence="7">
    <location>
        <begin position="30"/>
        <end position="43"/>
    </location>
</feature>
<comment type="subcellular location">
    <subcellularLocation>
        <location evidence="6">Nucleus</location>
    </subcellularLocation>
</comment>
<sequence>MLYSWVNRPLSIPWLLSTRRAVVSTAPADPTLSPPTLTVTSGPGESGSSAADSGWRISMMGFCPELARPLGAPTLILREAGRRGRVLGVTVVRFSAADTRLATCAAMAANPPGQAFPNKTRVAILAELEKERRRLMQSQSMNTPGASIPLSRPSLKEFRDNAEQQHIAAQQKAALQHAHTHSSGFFITQDSSFGNLILPVIPRLEPES</sequence>
<evidence type="ECO:0000256" key="6">
    <source>
        <dbReference type="RuleBase" id="RU369016"/>
    </source>
</evidence>
<dbReference type="Ensembl" id="ENSSLDT00000019233.1">
    <property type="protein sequence ID" value="ENSSLDP00000018601.1"/>
    <property type="gene ID" value="ENSSLDG00000014628.1"/>
</dbReference>
<evidence type="ECO:0000256" key="3">
    <source>
        <dbReference type="ARBA" id="ARBA00030383"/>
    </source>
</evidence>
<organism evidence="8 9">
    <name type="scientific">Seriola lalandi dorsalis</name>
    <dbReference type="NCBI Taxonomy" id="1841481"/>
    <lineage>
        <taxon>Eukaryota</taxon>
        <taxon>Metazoa</taxon>
        <taxon>Chordata</taxon>
        <taxon>Craniata</taxon>
        <taxon>Vertebrata</taxon>
        <taxon>Euteleostomi</taxon>
        <taxon>Actinopterygii</taxon>
        <taxon>Neopterygii</taxon>
        <taxon>Teleostei</taxon>
        <taxon>Neoteleostei</taxon>
        <taxon>Acanthomorphata</taxon>
        <taxon>Carangaria</taxon>
        <taxon>Carangiformes</taxon>
        <taxon>Carangidae</taxon>
        <taxon>Seriola</taxon>
    </lineage>
</organism>
<dbReference type="GO" id="GO:0006281">
    <property type="term" value="P:DNA repair"/>
    <property type="evidence" value="ECO:0007669"/>
    <property type="project" value="UniProtKB-UniRule"/>
</dbReference>
<comment type="subunit">
    <text evidence="6">Component of the SOSS complex.</text>
</comment>
<evidence type="ECO:0000256" key="1">
    <source>
        <dbReference type="ARBA" id="ARBA00007829"/>
    </source>
</evidence>
<dbReference type="GO" id="GO:0005654">
    <property type="term" value="C:nucleoplasm"/>
    <property type="evidence" value="ECO:0007669"/>
    <property type="project" value="TreeGrafter"/>
</dbReference>
<dbReference type="PANTHER" id="PTHR31526">
    <property type="entry name" value="SOSS COMPLEX SUBUNIT C"/>
    <property type="match status" value="1"/>
</dbReference>
<comment type="similarity">
    <text evidence="1 6">Belongs to the SOSS-C family.</text>
</comment>
<evidence type="ECO:0000256" key="5">
    <source>
        <dbReference type="ARBA" id="ARBA00033066"/>
    </source>
</evidence>
<keyword evidence="9" id="KW-1185">Reference proteome</keyword>
<keyword evidence="6" id="KW-0234">DNA repair</keyword>
<comment type="function">
    <text evidence="6">Component of the SOSS complex, a multiprotein complex that functions downstream of the MRN complex to promote DNA repair and G2/M checkpoint. The SOSS complex associates with single-stranded DNA at DNA lesions and influences diverse endpoints in the cellular DNA damage response including cell-cycle checkpoint activation, recombinational repair and maintenance of genomic stability. Required for efficient homologous recombination-dependent repair of double-strand breaks (DSBs).</text>
</comment>
<dbReference type="GeneTree" id="ENSGT00390000006366"/>
<dbReference type="Pfam" id="PF15925">
    <property type="entry name" value="SOSSC"/>
    <property type="match status" value="1"/>
</dbReference>
<protein>
    <recommendedName>
        <fullName evidence="2 6">SOSS complex subunit C</fullName>
        <shortName evidence="6">SOSS-C</shortName>
        <shortName evidence="6">SSB-interacting protein 1</shortName>
    </recommendedName>
    <alternativeName>
        <fullName evidence="3 6">Sensor of single-strand DNA complex subunit C</fullName>
    </alternativeName>
    <alternativeName>
        <fullName evidence="5 6">Sensor of ssDNA subunit C</fullName>
    </alternativeName>
    <alternativeName>
        <fullName evidence="4 6">Single-stranded DNA-binding protein-interacting protein 1</fullName>
    </alternativeName>
</protein>
<reference evidence="8" key="1">
    <citation type="submission" date="2025-08" db="UniProtKB">
        <authorList>
            <consortium name="Ensembl"/>
        </authorList>
    </citation>
    <scope>IDENTIFICATION</scope>
</reference>
<evidence type="ECO:0000313" key="8">
    <source>
        <dbReference type="Ensembl" id="ENSSLDP00000018601.1"/>
    </source>
</evidence>
<dbReference type="PANTHER" id="PTHR31526:SF2">
    <property type="entry name" value="SOSS COMPLEX SUBUNIT C"/>
    <property type="match status" value="1"/>
</dbReference>
<accession>A0A3B4XQ10</accession>
<dbReference type="STRING" id="1841481.ENSSLDP00000018601"/>
<dbReference type="AlphaFoldDB" id="A0A3B4XQ10"/>
<name>A0A3B4XQ10_SERLL</name>
<evidence type="ECO:0000256" key="4">
    <source>
        <dbReference type="ARBA" id="ARBA00031967"/>
    </source>
</evidence>
<keyword evidence="6" id="KW-0227">DNA damage</keyword>
<evidence type="ECO:0000313" key="9">
    <source>
        <dbReference type="Proteomes" id="UP000261360"/>
    </source>
</evidence>
<evidence type="ECO:0000256" key="7">
    <source>
        <dbReference type="SAM" id="MobiDB-lite"/>
    </source>
</evidence>
<feature type="region of interest" description="Disordered" evidence="7">
    <location>
        <begin position="26"/>
        <end position="51"/>
    </location>
</feature>
<reference evidence="8" key="2">
    <citation type="submission" date="2025-09" db="UniProtKB">
        <authorList>
            <consortium name="Ensembl"/>
        </authorList>
    </citation>
    <scope>IDENTIFICATION</scope>
</reference>
<evidence type="ECO:0000256" key="2">
    <source>
        <dbReference type="ARBA" id="ARBA00014540"/>
    </source>
</evidence>